<keyword evidence="2" id="KW-0539">Nucleus</keyword>
<dbReference type="GO" id="GO:0005730">
    <property type="term" value="C:nucleolus"/>
    <property type="evidence" value="ECO:0007669"/>
    <property type="project" value="TreeGrafter"/>
</dbReference>
<dbReference type="PANTHER" id="PTHR44267">
    <property type="entry name" value="WD REPEAT-CONTAINING PROTEIN 43"/>
    <property type="match status" value="1"/>
</dbReference>
<name>A0AAQ3KNW7_9LILI</name>
<dbReference type="AlphaFoldDB" id="A0AAQ3KNW7"/>
<evidence type="ECO:0000313" key="7">
    <source>
        <dbReference type="Proteomes" id="UP001327560"/>
    </source>
</evidence>
<accession>A0AAQ3KNW7</accession>
<evidence type="ECO:0000256" key="3">
    <source>
        <dbReference type="ARBA" id="ARBA00038335"/>
    </source>
</evidence>
<evidence type="ECO:0000259" key="5">
    <source>
        <dbReference type="Pfam" id="PF04003"/>
    </source>
</evidence>
<evidence type="ECO:0000256" key="2">
    <source>
        <dbReference type="ARBA" id="ARBA00023242"/>
    </source>
</evidence>
<gene>
    <name evidence="6" type="ORF">Cni_G18175</name>
</gene>
<keyword evidence="7" id="KW-1185">Reference proteome</keyword>
<sequence length="222" mass="24209">MGKKNKAIGTDEPTMAEKLSSLDLIDVKKLEDPKIPDPAVTVEPPRADSLHILLKQALHAEDHSLLLDCLYTRDEKVIAKSIALLNPASIVKLLNHLLLLVESRGAVMVCALPWIRTLLCQQASSIMLQESSLHILNSLYQLIDSRISTFGSALQLSSCLDNLFPGVADDETDDGDAFQPIIYENSDDEESEDAMDTDEGSDSEGPGDVTDADSEESDIMSE</sequence>
<dbReference type="InterPro" id="IPR007148">
    <property type="entry name" value="SSU_processome_Utp12"/>
</dbReference>
<comment type="subcellular location">
    <subcellularLocation>
        <location evidence="1">Nucleus</location>
    </subcellularLocation>
</comment>
<feature type="domain" description="Small-subunit processome Utp12" evidence="5">
    <location>
        <begin position="62"/>
        <end position="161"/>
    </location>
</feature>
<protein>
    <submittedName>
        <fullName evidence="6">WD repeat-containing protein 43</fullName>
    </submittedName>
</protein>
<dbReference type="EMBL" id="CP136894">
    <property type="protein sequence ID" value="WOL09422.1"/>
    <property type="molecule type" value="Genomic_DNA"/>
</dbReference>
<organism evidence="6 7">
    <name type="scientific">Canna indica</name>
    <name type="common">Indian-shot</name>
    <dbReference type="NCBI Taxonomy" id="4628"/>
    <lineage>
        <taxon>Eukaryota</taxon>
        <taxon>Viridiplantae</taxon>
        <taxon>Streptophyta</taxon>
        <taxon>Embryophyta</taxon>
        <taxon>Tracheophyta</taxon>
        <taxon>Spermatophyta</taxon>
        <taxon>Magnoliopsida</taxon>
        <taxon>Liliopsida</taxon>
        <taxon>Zingiberales</taxon>
        <taxon>Cannaceae</taxon>
        <taxon>Canna</taxon>
    </lineage>
</organism>
<dbReference type="GO" id="GO:0000462">
    <property type="term" value="P:maturation of SSU-rRNA from tricistronic rRNA transcript (SSU-rRNA, 5.8S rRNA, LSU-rRNA)"/>
    <property type="evidence" value="ECO:0007669"/>
    <property type="project" value="TreeGrafter"/>
</dbReference>
<dbReference type="PANTHER" id="PTHR44267:SF1">
    <property type="entry name" value="WD REPEAT-CONTAINING PROTEIN 43"/>
    <property type="match status" value="1"/>
</dbReference>
<dbReference type="Proteomes" id="UP001327560">
    <property type="component" value="Chromosome 5"/>
</dbReference>
<feature type="compositionally biased region" description="Acidic residues" evidence="4">
    <location>
        <begin position="185"/>
        <end position="202"/>
    </location>
</feature>
<dbReference type="Pfam" id="PF04003">
    <property type="entry name" value="Utp12"/>
    <property type="match status" value="1"/>
</dbReference>
<evidence type="ECO:0000256" key="4">
    <source>
        <dbReference type="SAM" id="MobiDB-lite"/>
    </source>
</evidence>
<feature type="compositionally biased region" description="Acidic residues" evidence="4">
    <location>
        <begin position="210"/>
        <end position="222"/>
    </location>
</feature>
<feature type="region of interest" description="Disordered" evidence="4">
    <location>
        <begin position="171"/>
        <end position="222"/>
    </location>
</feature>
<dbReference type="InterPro" id="IPR052414">
    <property type="entry name" value="U3_snoRNA-assoc_WDR"/>
</dbReference>
<reference evidence="6 7" key="1">
    <citation type="submission" date="2023-10" db="EMBL/GenBank/DDBJ databases">
        <title>Chromosome-scale genome assembly provides insights into flower coloration mechanisms of Canna indica.</title>
        <authorList>
            <person name="Li C."/>
        </authorList>
    </citation>
    <scope>NUCLEOTIDE SEQUENCE [LARGE SCALE GENOMIC DNA]</scope>
    <source>
        <tissue evidence="6">Flower</tissue>
    </source>
</reference>
<comment type="similarity">
    <text evidence="3">Belongs to the UTP5 family.</text>
</comment>
<evidence type="ECO:0000313" key="6">
    <source>
        <dbReference type="EMBL" id="WOL09422.1"/>
    </source>
</evidence>
<proteinExistence type="inferred from homology"/>
<evidence type="ECO:0000256" key="1">
    <source>
        <dbReference type="ARBA" id="ARBA00004123"/>
    </source>
</evidence>